<evidence type="ECO:0000313" key="1">
    <source>
        <dbReference type="EMBL" id="MBI3014458.1"/>
    </source>
</evidence>
<dbReference type="AlphaFoldDB" id="A0A932GNK9"/>
<proteinExistence type="predicted"/>
<organism evidence="1 2">
    <name type="scientific">Tectimicrobiota bacterium</name>
    <dbReference type="NCBI Taxonomy" id="2528274"/>
    <lineage>
        <taxon>Bacteria</taxon>
        <taxon>Pseudomonadati</taxon>
        <taxon>Nitrospinota/Tectimicrobiota group</taxon>
        <taxon>Candidatus Tectimicrobiota</taxon>
    </lineage>
</organism>
<protein>
    <recommendedName>
        <fullName evidence="3">DUF2281 domain-containing protein</fullName>
    </recommendedName>
</protein>
<evidence type="ECO:0000313" key="2">
    <source>
        <dbReference type="Proteomes" id="UP000741360"/>
    </source>
</evidence>
<reference evidence="1" key="1">
    <citation type="submission" date="2020-07" db="EMBL/GenBank/DDBJ databases">
        <title>Huge and variable diversity of episymbiotic CPR bacteria and DPANN archaea in groundwater ecosystems.</title>
        <authorList>
            <person name="He C.Y."/>
            <person name="Keren R."/>
            <person name="Whittaker M."/>
            <person name="Farag I.F."/>
            <person name="Doudna J."/>
            <person name="Cate J.H.D."/>
            <person name="Banfield J.F."/>
        </authorList>
    </citation>
    <scope>NUCLEOTIDE SEQUENCE</scope>
    <source>
        <strain evidence="1">NC_groundwater_717_Ag_S-0.2um_59_8</strain>
    </source>
</reference>
<evidence type="ECO:0008006" key="3">
    <source>
        <dbReference type="Google" id="ProtNLM"/>
    </source>
</evidence>
<dbReference type="EMBL" id="JACPSX010000094">
    <property type="protein sequence ID" value="MBI3014458.1"/>
    <property type="molecule type" value="Genomic_DNA"/>
</dbReference>
<sequence>MNPLLKKEILDQLDRLASEQQKQVLDFARSLTTPLPPGKPGKELLPFAGAIDADDLRTMMQAIEEGCEKVNLSEWFRDPGIKVSEPGALPPSD</sequence>
<gene>
    <name evidence="1" type="ORF">HYY65_05225</name>
</gene>
<name>A0A932GNK9_UNCTE</name>
<accession>A0A932GNK9</accession>
<dbReference type="Proteomes" id="UP000741360">
    <property type="component" value="Unassembled WGS sequence"/>
</dbReference>
<comment type="caution">
    <text evidence="1">The sequence shown here is derived from an EMBL/GenBank/DDBJ whole genome shotgun (WGS) entry which is preliminary data.</text>
</comment>